<dbReference type="EMBL" id="CALNXK010000070">
    <property type="protein sequence ID" value="CAH3143295.1"/>
    <property type="molecule type" value="Genomic_DNA"/>
</dbReference>
<dbReference type="InterPro" id="IPR019734">
    <property type="entry name" value="TPR_rpt"/>
</dbReference>
<feature type="repeat" description="TPR" evidence="4">
    <location>
        <begin position="98"/>
        <end position="131"/>
    </location>
</feature>
<feature type="repeat" description="TPR" evidence="4">
    <location>
        <begin position="458"/>
        <end position="491"/>
    </location>
</feature>
<evidence type="ECO:0000313" key="7">
    <source>
        <dbReference type="Proteomes" id="UP001159405"/>
    </source>
</evidence>
<organism evidence="6 7">
    <name type="scientific">Porites lobata</name>
    <dbReference type="NCBI Taxonomy" id="104759"/>
    <lineage>
        <taxon>Eukaryota</taxon>
        <taxon>Metazoa</taxon>
        <taxon>Cnidaria</taxon>
        <taxon>Anthozoa</taxon>
        <taxon>Hexacorallia</taxon>
        <taxon>Scleractinia</taxon>
        <taxon>Fungiina</taxon>
        <taxon>Poritidae</taxon>
        <taxon>Porites</taxon>
    </lineage>
</organism>
<feature type="repeat" description="TPR" evidence="4">
    <location>
        <begin position="418"/>
        <end position="451"/>
    </location>
</feature>
<feature type="domain" description="CHAT" evidence="5">
    <location>
        <begin position="958"/>
        <end position="1228"/>
    </location>
</feature>
<dbReference type="SUPFAM" id="SSF48452">
    <property type="entry name" value="TPR-like"/>
    <property type="match status" value="5"/>
</dbReference>
<keyword evidence="4" id="KW-0802">TPR repeat</keyword>
<name>A0ABN8PK61_9CNID</name>
<dbReference type="Gene3D" id="1.25.40.10">
    <property type="entry name" value="Tetratricopeptide repeat domain"/>
    <property type="match status" value="4"/>
</dbReference>
<feature type="repeat" description="TPR" evidence="4">
    <location>
        <begin position="218"/>
        <end position="251"/>
    </location>
</feature>
<dbReference type="PANTHER" id="PTHR45954">
    <property type="entry name" value="LD33695P"/>
    <property type="match status" value="1"/>
</dbReference>
<feature type="repeat" description="TPR" evidence="4">
    <location>
        <begin position="498"/>
        <end position="531"/>
    </location>
</feature>
<reference evidence="6 7" key="1">
    <citation type="submission" date="2022-05" db="EMBL/GenBank/DDBJ databases">
        <authorList>
            <consortium name="Genoscope - CEA"/>
            <person name="William W."/>
        </authorList>
    </citation>
    <scope>NUCLEOTIDE SEQUENCE [LARGE SCALE GENOMIC DNA]</scope>
</reference>
<dbReference type="InterPro" id="IPR011990">
    <property type="entry name" value="TPR-like_helical_dom_sf"/>
</dbReference>
<dbReference type="Pfam" id="PF12770">
    <property type="entry name" value="CHAT"/>
    <property type="match status" value="1"/>
</dbReference>
<feature type="repeat" description="TPR" evidence="4">
    <location>
        <begin position="298"/>
        <end position="331"/>
    </location>
</feature>
<dbReference type="SMART" id="SM00028">
    <property type="entry name" value="TPR"/>
    <property type="match status" value="16"/>
</dbReference>
<dbReference type="Proteomes" id="UP001159405">
    <property type="component" value="Unassembled WGS sequence"/>
</dbReference>
<feature type="repeat" description="TPR" evidence="4">
    <location>
        <begin position="178"/>
        <end position="211"/>
    </location>
</feature>
<feature type="repeat" description="TPR" evidence="4">
    <location>
        <begin position="578"/>
        <end position="611"/>
    </location>
</feature>
<dbReference type="PROSITE" id="PS50005">
    <property type="entry name" value="TPR"/>
    <property type="match status" value="15"/>
</dbReference>
<feature type="non-terminal residue" evidence="6">
    <location>
        <position position="1238"/>
    </location>
</feature>
<evidence type="ECO:0000259" key="5">
    <source>
        <dbReference type="Pfam" id="PF12770"/>
    </source>
</evidence>
<dbReference type="InterPro" id="IPR024983">
    <property type="entry name" value="CHAT_dom"/>
</dbReference>
<proteinExistence type="predicted"/>
<keyword evidence="3" id="KW-0677">Repeat</keyword>
<comment type="subcellular location">
    <subcellularLocation>
        <location evidence="1">Cytoplasm</location>
    </subcellularLocation>
</comment>
<gene>
    <name evidence="6" type="ORF">PLOB_00043315</name>
</gene>
<dbReference type="InterPro" id="IPR052386">
    <property type="entry name" value="GPSM"/>
</dbReference>
<evidence type="ECO:0000256" key="2">
    <source>
        <dbReference type="ARBA" id="ARBA00022490"/>
    </source>
</evidence>
<feature type="repeat" description="TPR" evidence="4">
    <location>
        <begin position="258"/>
        <end position="291"/>
    </location>
</feature>
<feature type="repeat" description="TPR" evidence="4">
    <location>
        <begin position="138"/>
        <end position="171"/>
    </location>
</feature>
<feature type="repeat" description="TPR" evidence="4">
    <location>
        <begin position="538"/>
        <end position="571"/>
    </location>
</feature>
<evidence type="ECO:0000256" key="3">
    <source>
        <dbReference type="ARBA" id="ARBA00022737"/>
    </source>
</evidence>
<feature type="repeat" description="TPR" evidence="4">
    <location>
        <begin position="658"/>
        <end position="691"/>
    </location>
</feature>
<feature type="repeat" description="TPR" evidence="4">
    <location>
        <begin position="378"/>
        <end position="411"/>
    </location>
</feature>
<comment type="caution">
    <text evidence="6">The sequence shown here is derived from an EMBL/GenBank/DDBJ whole genome shotgun (WGS) entry which is preliminary data.</text>
</comment>
<evidence type="ECO:0000256" key="4">
    <source>
        <dbReference type="PROSITE-ProRule" id="PRU00339"/>
    </source>
</evidence>
<accession>A0ABN8PK61</accession>
<protein>
    <recommendedName>
        <fullName evidence="5">CHAT domain-containing protein</fullName>
    </recommendedName>
</protein>
<feature type="repeat" description="TPR" evidence="4">
    <location>
        <begin position="338"/>
        <end position="371"/>
    </location>
</feature>
<evidence type="ECO:0000313" key="6">
    <source>
        <dbReference type="EMBL" id="CAH3143295.1"/>
    </source>
</evidence>
<dbReference type="PANTHER" id="PTHR45954:SF1">
    <property type="entry name" value="LD33695P"/>
    <property type="match status" value="1"/>
</dbReference>
<sequence>MDNVTEILQTIRLGQVVATFLFNTGRIIKAVHIFNECLVLLNGKALETMKELTTPIVIKFYRILLDGYTRVYDHTRAIECGKKLLVTLHNSGQKEVEGMTLLKLANIYYQTSKYEEAKQFYEKALSIMLQAGNNRRVGTCYGNLGTVFLSVGQYTMAEEYLQKALVIRKEIGDKEGEASDYRNLGTVFKSVGQYTKAEEYLQKALVISKEIGDKEGEASSYGNLGTVFESVGQYTKAEEYIQKALVIRKKIGDKEGAAADYGNLGTVFTSVGQYTKAEEYLQKALVISKEIGDKQGEAVDYGNLGTVFKSVGQYTKAEEYLQKALVIRKEIGDKDGEATDYGNLGNVFLSVGQYTKAEEYLHKALVIRKEIGDKQGEAADYGNLGTVFLSVGQYTKAEDYLQKALVIRKEIGDKGGEAADYGNLGTVFKYLGQYTKAEEYLQKALVIRKEIGDKQGEAADYGNLGTVFLSVGQYTKAEEYLHKALVIRKEVGDKEGEAADYGNLGTVFLSVGQYTKAEEYLHKALAIRKVIGDKRGEACAYGNLGTVFLFVGQYTKAEEYLQKALVIRKEIGDKRGEASTYGNLGSVFKSVGQYTKAEEYLQKALVISKEIGDKEGEAADYGNLGTVFKSVGQYTKAEEYLHKALVIRKEIGDKEGEATDYGHLGTVFKSVGQYTKAEEYLQKALVIKQEIGDKAGVGAVYLNLGKLCREFQLTAKSREFANRALKISYEIGDIELQFNSHLTIAVNELVVGGSITEVLRNLHESIHKCEEMHEFFRVKDQFKISFFDGHVTPYLCLCRFLIATKSYYEALYVAELGRSRALTDVLSDKYSVEKGVSVNPQSWIGIENIMNKNALSSCLYVSCIGDDMYFWILKPNKMIVFRQTRLNESADKVFGNQTFGGSLELRQDQCEDRSLFSCVSSPLSCKQSQSDSFESLRLIEEEEDENHDSKPLTLADGYNMIVAPVADLLQESEIIIIPDNLLYPIPFAALKDGNGKYLSDTFRIRIVPSLTTLRLIQLSPADYHSKTGALIVGEPDVSDVYYQGNILHLIPLPWARKEAEMIGRLLGVQPLLGKDVTKQAVLESMHSVSLIHFAAHGCAERGEIALSPVSSCGTPHEEDYLLTMAEISQVRLTAKLVVLSCCHSASGQIRSEGIVGIARAFLASGARAVLAALWAVDDKATMWFMNRFYEHLVHGESASESLHQAMKSMRETRFSDIMQWAPFMLIGDNVTFKGLYLI</sequence>
<keyword evidence="7" id="KW-1185">Reference proteome</keyword>
<evidence type="ECO:0000256" key="1">
    <source>
        <dbReference type="ARBA" id="ARBA00004496"/>
    </source>
</evidence>
<dbReference type="Pfam" id="PF13374">
    <property type="entry name" value="TPR_10"/>
    <property type="match status" value="1"/>
</dbReference>
<feature type="repeat" description="TPR" evidence="4">
    <location>
        <begin position="618"/>
        <end position="651"/>
    </location>
</feature>
<keyword evidence="2" id="KW-0963">Cytoplasm</keyword>
<dbReference type="Pfam" id="PF13424">
    <property type="entry name" value="TPR_12"/>
    <property type="match status" value="7"/>
</dbReference>